<comment type="caution">
    <text evidence="1">The sequence shown here is derived from an EMBL/GenBank/DDBJ whole genome shotgun (WGS) entry which is preliminary data.</text>
</comment>
<sequence length="393" mass="46277">MEAAIFRQIEQFIEARETSEDAGIHDFLTLSSRRGVGKMIRVKSYVGVLQISDDVQLEILPKIHRASTVDARKAFLHMLRTLHTFSYKMFYNSTLHIDNLPIFEVFIHAYIEIIQRLVKHGLKCTYNEVEDNLYVMKGKINFSKHLQKNFVHQERFFVQYDEYNANRPENRLIKTTLHYLIKHSSSNEHVKQLRLLLRHFDHVPHSRKIKQDFNDVSLQRDMKHYELALSWANVFLQQQSFSAFQGQHDAPALLFPMEKLFESYVGHLVQQEARRTGWHINLQDNRYYLFERSFALRPDIVLTKGTRTIVMDAKWKLLSKTTSKQHQIAQADMYQMYAYAKKYNAEAVYVIYPLVEGFDVADSIQFISDDGVIVYVQFLDILENAPVVLKQSY</sequence>
<proteinExistence type="predicted"/>
<dbReference type="AlphaFoldDB" id="A0A1C0Y679"/>
<evidence type="ECO:0008006" key="3">
    <source>
        <dbReference type="Google" id="ProtNLM"/>
    </source>
</evidence>
<dbReference type="InterPro" id="IPR019292">
    <property type="entry name" value="McrC"/>
</dbReference>
<gene>
    <name evidence="1" type="ORF">A6M13_07015</name>
</gene>
<dbReference type="PANTHER" id="PTHR38733">
    <property type="entry name" value="PROTEIN MCRC"/>
    <property type="match status" value="1"/>
</dbReference>
<accession>A0A1C0Y679</accession>
<dbReference type="PANTHER" id="PTHR38733:SF1">
    <property type="entry name" value="TYPE IV METHYL-DIRECTED RESTRICTION ENZYME ECOKMCRBC"/>
    <property type="match status" value="1"/>
</dbReference>
<dbReference type="EMBL" id="MASJ01000040">
    <property type="protein sequence ID" value="OCS82635.1"/>
    <property type="molecule type" value="Genomic_DNA"/>
</dbReference>
<dbReference type="Proteomes" id="UP000093199">
    <property type="component" value="Unassembled WGS sequence"/>
</dbReference>
<name>A0A1C0Y679_9BACL</name>
<reference evidence="1 2" key="1">
    <citation type="submission" date="2016-07" db="EMBL/GenBank/DDBJ databases">
        <title>Caryophanon tenue genome sequencing.</title>
        <authorList>
            <person name="Verma A."/>
            <person name="Pal Y."/>
            <person name="Krishnamurthi S."/>
        </authorList>
    </citation>
    <scope>NUCLEOTIDE SEQUENCE [LARGE SCALE GENOMIC DNA]</scope>
    <source>
        <strain evidence="1 2">DSM 14152</strain>
    </source>
</reference>
<evidence type="ECO:0000313" key="1">
    <source>
        <dbReference type="EMBL" id="OCS82635.1"/>
    </source>
</evidence>
<dbReference type="STRING" id="33978.A6M13_07015"/>
<protein>
    <recommendedName>
        <fullName evidence="3">Restriction endonuclease</fullName>
    </recommendedName>
</protein>
<organism evidence="1 2">
    <name type="scientific">Caryophanon tenue</name>
    <dbReference type="NCBI Taxonomy" id="33978"/>
    <lineage>
        <taxon>Bacteria</taxon>
        <taxon>Bacillati</taxon>
        <taxon>Bacillota</taxon>
        <taxon>Bacilli</taxon>
        <taxon>Bacillales</taxon>
        <taxon>Caryophanaceae</taxon>
        <taxon>Caryophanon</taxon>
    </lineage>
</organism>
<keyword evidence="2" id="KW-1185">Reference proteome</keyword>
<evidence type="ECO:0000313" key="2">
    <source>
        <dbReference type="Proteomes" id="UP000093199"/>
    </source>
</evidence>
<dbReference type="Pfam" id="PF10117">
    <property type="entry name" value="McrBC"/>
    <property type="match status" value="1"/>
</dbReference>